<protein>
    <submittedName>
        <fullName evidence="1">SAM-dependent methyltransferase</fullName>
    </submittedName>
</protein>
<keyword evidence="1" id="KW-0489">Methyltransferase</keyword>
<proteinExistence type="predicted"/>
<organism evidence="1 2">
    <name type="scientific">Actinoplanes octamycinicus</name>
    <dbReference type="NCBI Taxonomy" id="135948"/>
    <lineage>
        <taxon>Bacteria</taxon>
        <taxon>Bacillati</taxon>
        <taxon>Actinomycetota</taxon>
        <taxon>Actinomycetes</taxon>
        <taxon>Micromonosporales</taxon>
        <taxon>Micromonosporaceae</taxon>
        <taxon>Actinoplanes</taxon>
    </lineage>
</organism>
<dbReference type="Gene3D" id="3.40.50.150">
    <property type="entry name" value="Vaccinia Virus protein VP39"/>
    <property type="match status" value="1"/>
</dbReference>
<sequence>MTTRRGTYSFDNDDPIAALRHRLLAEILDPFTVERLAALGDLTGRRCLEAGAGGGSIAGWLAGRGGSVLATDLKPQHLELGAGYRVLRHDLVTEPVPEPPWDLIHARLVLSHLPDRAGVLRRLAASLVPEGLLLIEEWASAIRGVVLAAPDAAAAELVERYYDILVGRVLPGNGNDPAWGCRVHAAMLAAGLTDVSTEVRARSWPGGTAGARLIAVNVEQQRAGLLAGGLTETDLDRLGELAEDPRLVVRGILTYSTLGRRP</sequence>
<name>A0A7W7H5L2_9ACTN</name>
<evidence type="ECO:0000313" key="2">
    <source>
        <dbReference type="Proteomes" id="UP000546162"/>
    </source>
</evidence>
<reference evidence="1 2" key="1">
    <citation type="submission" date="2020-08" db="EMBL/GenBank/DDBJ databases">
        <title>Sequencing the genomes of 1000 actinobacteria strains.</title>
        <authorList>
            <person name="Klenk H.-P."/>
        </authorList>
    </citation>
    <scope>NUCLEOTIDE SEQUENCE [LARGE SCALE GENOMIC DNA]</scope>
    <source>
        <strain evidence="1 2">DSM 45809</strain>
    </source>
</reference>
<dbReference type="RefSeq" id="WP_185044425.1">
    <property type="nucleotide sequence ID" value="NZ_BAABFG010000005.1"/>
</dbReference>
<keyword evidence="2" id="KW-1185">Reference proteome</keyword>
<accession>A0A7W7H5L2</accession>
<dbReference type="GO" id="GO:0008168">
    <property type="term" value="F:methyltransferase activity"/>
    <property type="evidence" value="ECO:0007669"/>
    <property type="project" value="UniProtKB-KW"/>
</dbReference>
<comment type="caution">
    <text evidence="1">The sequence shown here is derived from an EMBL/GenBank/DDBJ whole genome shotgun (WGS) entry which is preliminary data.</text>
</comment>
<evidence type="ECO:0000313" key="1">
    <source>
        <dbReference type="EMBL" id="MBB4744239.1"/>
    </source>
</evidence>
<gene>
    <name evidence="1" type="ORF">BJY16_007698</name>
</gene>
<dbReference type="GO" id="GO:0032259">
    <property type="term" value="P:methylation"/>
    <property type="evidence" value="ECO:0007669"/>
    <property type="project" value="UniProtKB-KW"/>
</dbReference>
<dbReference type="EMBL" id="JACHNB010000001">
    <property type="protein sequence ID" value="MBB4744239.1"/>
    <property type="molecule type" value="Genomic_DNA"/>
</dbReference>
<dbReference type="SUPFAM" id="SSF53335">
    <property type="entry name" value="S-adenosyl-L-methionine-dependent methyltransferases"/>
    <property type="match status" value="1"/>
</dbReference>
<dbReference type="AlphaFoldDB" id="A0A7W7H5L2"/>
<dbReference type="Proteomes" id="UP000546162">
    <property type="component" value="Unassembled WGS sequence"/>
</dbReference>
<dbReference type="InterPro" id="IPR029063">
    <property type="entry name" value="SAM-dependent_MTases_sf"/>
</dbReference>
<keyword evidence="1" id="KW-0808">Transferase</keyword>
<dbReference type="Pfam" id="PF13489">
    <property type="entry name" value="Methyltransf_23"/>
    <property type="match status" value="1"/>
</dbReference>